<dbReference type="RefSeq" id="WP_321398238.1">
    <property type="nucleotide sequence ID" value="NZ_CP139487.1"/>
</dbReference>
<protein>
    <recommendedName>
        <fullName evidence="4">Outer membrane protein beta-barrel domain-containing protein</fullName>
    </recommendedName>
</protein>
<dbReference type="EMBL" id="CP139487">
    <property type="protein sequence ID" value="WPU66233.1"/>
    <property type="molecule type" value="Genomic_DNA"/>
</dbReference>
<reference evidence="2 3" key="1">
    <citation type="submission" date="2023-11" db="EMBL/GenBank/DDBJ databases">
        <title>Peredibacter starrii A3.12.</title>
        <authorList>
            <person name="Mitchell R.J."/>
        </authorList>
    </citation>
    <scope>NUCLEOTIDE SEQUENCE [LARGE SCALE GENOMIC DNA]</scope>
    <source>
        <strain evidence="2 3">A3.12</strain>
    </source>
</reference>
<evidence type="ECO:0000256" key="1">
    <source>
        <dbReference type="SAM" id="SignalP"/>
    </source>
</evidence>
<evidence type="ECO:0000313" key="3">
    <source>
        <dbReference type="Proteomes" id="UP001324634"/>
    </source>
</evidence>
<gene>
    <name evidence="2" type="ORF">SOO65_05690</name>
</gene>
<accession>A0AAX4HSS3</accession>
<sequence>MKYLLLLLFLSTSAFARVNYVAPIAIGATLAASAVGSHEAIYRALIQHELKNWSRPETGTSVRLENQCGVNAEFHLAGNSRDNFLLLGIANTLPNEVVIKNSDIKFVYDNKRDRFPGFRNDVSDSKISSGWWQVTWIPFPSKDEFKKVDHIKVEVPVWDAATRETCIISTSFERTGHNHVEDQSYSAVELMLDGGFPIGQYGDIKELGGPSSILAFEINFYLNAHHGVGVVFSNEYDFDGSDNPKIINEFDERRNYSAGISFIGAQYVYRHFFTQNLYFTYGPGIGVQFIEDLKENDRNNRESSTTFAFSEKLMLNWRFYQFQAANYQMMDFVTGFGVIHHWAPSVEVNGQDLSGNRLNFLFRVGFGF</sequence>
<organism evidence="2 3">
    <name type="scientific">Peredibacter starrii</name>
    <dbReference type="NCBI Taxonomy" id="28202"/>
    <lineage>
        <taxon>Bacteria</taxon>
        <taxon>Pseudomonadati</taxon>
        <taxon>Bdellovibrionota</taxon>
        <taxon>Bacteriovoracia</taxon>
        <taxon>Bacteriovoracales</taxon>
        <taxon>Bacteriovoracaceae</taxon>
        <taxon>Peredibacter</taxon>
    </lineage>
</organism>
<dbReference type="AlphaFoldDB" id="A0AAX4HSS3"/>
<keyword evidence="1" id="KW-0732">Signal</keyword>
<dbReference type="Proteomes" id="UP001324634">
    <property type="component" value="Chromosome"/>
</dbReference>
<proteinExistence type="predicted"/>
<evidence type="ECO:0008006" key="4">
    <source>
        <dbReference type="Google" id="ProtNLM"/>
    </source>
</evidence>
<keyword evidence="3" id="KW-1185">Reference proteome</keyword>
<dbReference type="KEGG" id="psti:SOO65_05690"/>
<feature type="signal peptide" evidence="1">
    <location>
        <begin position="1"/>
        <end position="16"/>
    </location>
</feature>
<evidence type="ECO:0000313" key="2">
    <source>
        <dbReference type="EMBL" id="WPU66233.1"/>
    </source>
</evidence>
<feature type="chain" id="PRO_5043724514" description="Outer membrane protein beta-barrel domain-containing protein" evidence="1">
    <location>
        <begin position="17"/>
        <end position="368"/>
    </location>
</feature>
<name>A0AAX4HSS3_9BACT</name>